<dbReference type="Pfam" id="PF08459">
    <property type="entry name" value="UvrC_RNaseH_dom"/>
    <property type="match status" value="1"/>
</dbReference>
<dbReference type="FunFam" id="3.30.420.340:FF:000001">
    <property type="entry name" value="UvrABC system protein C"/>
    <property type="match status" value="1"/>
</dbReference>
<dbReference type="InterPro" id="IPR038476">
    <property type="entry name" value="UvrC_RNase_H_dom_sf"/>
</dbReference>
<dbReference type="InterPro" id="IPR001162">
    <property type="entry name" value="UvrC_RNase_H_dom"/>
</dbReference>
<evidence type="ECO:0000256" key="10">
    <source>
        <dbReference type="ARBA" id="ARBA00062841"/>
    </source>
</evidence>
<dbReference type="GO" id="GO:0005737">
    <property type="term" value="C:cytoplasm"/>
    <property type="evidence" value="ECO:0007669"/>
    <property type="project" value="UniProtKB-SubCell"/>
</dbReference>
<dbReference type="Pfam" id="PF22920">
    <property type="entry name" value="UvrC_RNaseH"/>
    <property type="match status" value="1"/>
</dbReference>
<keyword evidence="7 13" id="KW-0742">SOS response</keyword>
<keyword evidence="18" id="KW-1185">Reference proteome</keyword>
<dbReference type="Gene3D" id="1.10.150.20">
    <property type="entry name" value="5' to 3' exonuclease, C-terminal subdomain"/>
    <property type="match status" value="1"/>
</dbReference>
<protein>
    <recommendedName>
        <fullName evidence="11 13">UvrABC system protein C</fullName>
        <shortName evidence="13">Protein UvrC</shortName>
    </recommendedName>
    <alternativeName>
        <fullName evidence="12 13">Excinuclease ABC subunit C</fullName>
    </alternativeName>
</protein>
<evidence type="ECO:0000256" key="3">
    <source>
        <dbReference type="ARBA" id="ARBA00022763"/>
    </source>
</evidence>
<keyword evidence="6 13" id="KW-0234">DNA repair</keyword>
<dbReference type="SUPFAM" id="SSF47781">
    <property type="entry name" value="RuvA domain 2-like"/>
    <property type="match status" value="1"/>
</dbReference>
<evidence type="ECO:0000313" key="17">
    <source>
        <dbReference type="EMBL" id="SDH52213.1"/>
    </source>
</evidence>
<dbReference type="PROSITE" id="PS50164">
    <property type="entry name" value="GIY_YIG"/>
    <property type="match status" value="1"/>
</dbReference>
<dbReference type="SUPFAM" id="SSF82771">
    <property type="entry name" value="GIY-YIG endonuclease"/>
    <property type="match status" value="1"/>
</dbReference>
<dbReference type="GO" id="GO:0009380">
    <property type="term" value="C:excinuclease repair complex"/>
    <property type="evidence" value="ECO:0007669"/>
    <property type="project" value="InterPro"/>
</dbReference>
<dbReference type="GO" id="GO:0009432">
    <property type="term" value="P:SOS response"/>
    <property type="evidence" value="ECO:0007669"/>
    <property type="project" value="UniProtKB-UniRule"/>
</dbReference>
<evidence type="ECO:0000313" key="18">
    <source>
        <dbReference type="Proteomes" id="UP000198607"/>
    </source>
</evidence>
<evidence type="ECO:0000259" key="14">
    <source>
        <dbReference type="PROSITE" id="PS50151"/>
    </source>
</evidence>
<dbReference type="InterPro" id="IPR001943">
    <property type="entry name" value="UVR_dom"/>
</dbReference>
<evidence type="ECO:0000256" key="7">
    <source>
        <dbReference type="ARBA" id="ARBA00023236"/>
    </source>
</evidence>
<dbReference type="FunFam" id="1.10.150.20:FF:000005">
    <property type="entry name" value="UvrABC system protein C"/>
    <property type="match status" value="1"/>
</dbReference>
<dbReference type="PROSITE" id="PS50151">
    <property type="entry name" value="UVR"/>
    <property type="match status" value="1"/>
</dbReference>
<evidence type="ECO:0000256" key="2">
    <source>
        <dbReference type="ARBA" id="ARBA00022490"/>
    </source>
</evidence>
<organism evidence="17 18">
    <name type="scientific">Propionivibrio dicarboxylicus</name>
    <dbReference type="NCBI Taxonomy" id="83767"/>
    <lineage>
        <taxon>Bacteria</taxon>
        <taxon>Pseudomonadati</taxon>
        <taxon>Pseudomonadota</taxon>
        <taxon>Betaproteobacteria</taxon>
        <taxon>Rhodocyclales</taxon>
        <taxon>Rhodocyclaceae</taxon>
        <taxon>Propionivibrio</taxon>
    </lineage>
</organism>
<name>A0A1G8D3T9_9RHOO</name>
<dbReference type="PANTHER" id="PTHR30562:SF1">
    <property type="entry name" value="UVRABC SYSTEM PROTEIN C"/>
    <property type="match status" value="1"/>
</dbReference>
<evidence type="ECO:0000259" key="16">
    <source>
        <dbReference type="PROSITE" id="PS50165"/>
    </source>
</evidence>
<keyword evidence="3 13" id="KW-0227">DNA damage</keyword>
<dbReference type="GO" id="GO:0009381">
    <property type="term" value="F:excinuclease ABC activity"/>
    <property type="evidence" value="ECO:0007669"/>
    <property type="project" value="UniProtKB-UniRule"/>
</dbReference>
<dbReference type="HAMAP" id="MF_00203">
    <property type="entry name" value="UvrC"/>
    <property type="match status" value="1"/>
</dbReference>
<dbReference type="InterPro" id="IPR000305">
    <property type="entry name" value="GIY-YIG_endonuc"/>
</dbReference>
<feature type="domain" description="UvrC family homology region profile" evidence="16">
    <location>
        <begin position="276"/>
        <end position="501"/>
    </location>
</feature>
<dbReference type="InterPro" id="IPR004791">
    <property type="entry name" value="UvrC"/>
</dbReference>
<feature type="domain" description="UVR" evidence="14">
    <location>
        <begin position="225"/>
        <end position="260"/>
    </location>
</feature>
<dbReference type="InterPro" id="IPR003583">
    <property type="entry name" value="Hlx-hairpin-Hlx_DNA-bd_motif"/>
</dbReference>
<evidence type="ECO:0000256" key="9">
    <source>
        <dbReference type="ARBA" id="ARBA00061531"/>
    </source>
</evidence>
<evidence type="ECO:0000256" key="1">
    <source>
        <dbReference type="ARBA" id="ARBA00004496"/>
    </source>
</evidence>
<dbReference type="GO" id="GO:0006289">
    <property type="term" value="P:nucleotide-excision repair"/>
    <property type="evidence" value="ECO:0007669"/>
    <property type="project" value="UniProtKB-UniRule"/>
</dbReference>
<feature type="domain" description="GIY-YIG" evidence="15">
    <location>
        <begin position="38"/>
        <end position="116"/>
    </location>
</feature>
<dbReference type="GO" id="GO:0003677">
    <property type="term" value="F:DNA binding"/>
    <property type="evidence" value="ECO:0007669"/>
    <property type="project" value="UniProtKB-UniRule"/>
</dbReference>
<dbReference type="Pfam" id="PF02151">
    <property type="entry name" value="UVR"/>
    <property type="match status" value="1"/>
</dbReference>
<dbReference type="FunFam" id="3.40.1440.10:FF:000001">
    <property type="entry name" value="UvrABC system protein C"/>
    <property type="match status" value="1"/>
</dbReference>
<dbReference type="AlphaFoldDB" id="A0A1G8D3T9"/>
<comment type="similarity">
    <text evidence="9 13">Belongs to the UvrC family.</text>
</comment>
<dbReference type="Pfam" id="PF14520">
    <property type="entry name" value="HHH_5"/>
    <property type="match status" value="1"/>
</dbReference>
<keyword evidence="4 13" id="KW-0228">DNA excision</keyword>
<dbReference type="Proteomes" id="UP000198607">
    <property type="component" value="Unassembled WGS sequence"/>
</dbReference>
<evidence type="ECO:0000256" key="4">
    <source>
        <dbReference type="ARBA" id="ARBA00022769"/>
    </source>
</evidence>
<dbReference type="PROSITE" id="PS50165">
    <property type="entry name" value="UVRC"/>
    <property type="match status" value="1"/>
</dbReference>
<evidence type="ECO:0000256" key="8">
    <source>
        <dbReference type="ARBA" id="ARBA00059452"/>
    </source>
</evidence>
<keyword evidence="5 13" id="KW-0267">Excision nuclease</keyword>
<proteinExistence type="inferred from homology"/>
<dbReference type="InterPro" id="IPR035901">
    <property type="entry name" value="GIY-YIG_endonuc_sf"/>
</dbReference>
<dbReference type="InterPro" id="IPR050066">
    <property type="entry name" value="UvrABC_protein_C"/>
</dbReference>
<dbReference type="EMBL" id="FNCY01000006">
    <property type="protein sequence ID" value="SDH52213.1"/>
    <property type="molecule type" value="Genomic_DNA"/>
</dbReference>
<comment type="function">
    <text evidence="8 13">The UvrABC repair system catalyzes the recognition and processing of DNA lesions. UvrC both incises the 5' and 3' sides of the lesion. The N-terminal half is responsible for the 3' incision and the C-terminal half is responsible for the 5' incision.</text>
</comment>
<dbReference type="Gene3D" id="3.30.420.340">
    <property type="entry name" value="UvrC, RNAse H endonuclease domain"/>
    <property type="match status" value="1"/>
</dbReference>
<dbReference type="STRING" id="83767.SAMN05660652_01817"/>
<dbReference type="PANTHER" id="PTHR30562">
    <property type="entry name" value="UVRC/OXIDOREDUCTASE"/>
    <property type="match status" value="1"/>
</dbReference>
<evidence type="ECO:0000256" key="13">
    <source>
        <dbReference type="HAMAP-Rule" id="MF_00203"/>
    </source>
</evidence>
<keyword evidence="2 13" id="KW-0963">Cytoplasm</keyword>
<dbReference type="SMART" id="SM00278">
    <property type="entry name" value="HhH1"/>
    <property type="match status" value="2"/>
</dbReference>
<comment type="subcellular location">
    <subcellularLocation>
        <location evidence="1 13">Cytoplasm</location>
    </subcellularLocation>
</comment>
<dbReference type="InterPro" id="IPR036876">
    <property type="entry name" value="UVR_dom_sf"/>
</dbReference>
<evidence type="ECO:0000259" key="15">
    <source>
        <dbReference type="PROSITE" id="PS50164"/>
    </source>
</evidence>
<evidence type="ECO:0000256" key="11">
    <source>
        <dbReference type="ARBA" id="ARBA00067419"/>
    </source>
</evidence>
<dbReference type="SUPFAM" id="SSF46600">
    <property type="entry name" value="C-terminal UvrC-binding domain of UvrB"/>
    <property type="match status" value="1"/>
</dbReference>
<evidence type="ECO:0000256" key="6">
    <source>
        <dbReference type="ARBA" id="ARBA00023204"/>
    </source>
</evidence>
<dbReference type="Gene3D" id="4.10.860.10">
    <property type="entry name" value="UVR domain"/>
    <property type="match status" value="1"/>
</dbReference>
<dbReference type="Pfam" id="PF01541">
    <property type="entry name" value="GIY-YIG"/>
    <property type="match status" value="1"/>
</dbReference>
<sequence>MKNSILTGKRFMDEKETTQEQGIESTFDAKKFLSTLTELPGVYRMLDSKGIVLYVGKAKNLKKRVSSYFRENLSSPRIELMVKQIASIETTVTQSEAEALLLENNLIKSLSPRYNILFRDDKSYPYIVITHDRFPRIAFYRGQTDRKSEYFGPFPSSVAVRESINLLQRMFRLRTCEDSVFSNRSRPCLLYQIKRCSGPCVDLIGDEQYQQEVRLAGLFLQGRHQEIVGQLMQAMEAAANELAFERAAIYRDQIQSLRQVQSKQFIESAKGEDVDIVVIVEAGGLFCVNLAMIRGGRHLGDKPLFPDHVSDNSAATILEAFLLQHYANHPAPTRIYLNRAIEDGETSESLAVLASRKVLLLIAKSTMHKTWILMAEKNAELAIATRLSDDDRQAHRRTALFEFLDIEQEEGCEIRIECFDISHTQGESPVASCVVYQGDRMCPREYRRFNITDVQPGDDYAAIHQAVQRRYAKVLTGESVAPTLLLIDGGKGQLAVAVDALNELGLTHLPVVGVAKGEGRKPGLESLIFPDGREPVQLAQEHPALHLIQEIRDEAHRFAVSGHRARRSKSRQGSLLDDIDGVGPKRRKALLAHFGSLQGLRSAGIEQISTVQGISHELAERIYRALH</sequence>
<accession>A0A1G8D3T9</accession>
<reference evidence="17 18" key="1">
    <citation type="submission" date="2016-10" db="EMBL/GenBank/DDBJ databases">
        <authorList>
            <person name="de Groot N.N."/>
        </authorList>
    </citation>
    <scope>NUCLEOTIDE SEQUENCE [LARGE SCALE GENOMIC DNA]</scope>
    <source>
        <strain evidence="17 18">DSM 5885</strain>
    </source>
</reference>
<dbReference type="SMART" id="SM00465">
    <property type="entry name" value="GIYc"/>
    <property type="match status" value="1"/>
</dbReference>
<gene>
    <name evidence="13" type="primary">uvrC</name>
    <name evidence="17" type="ORF">SAMN05660652_01817</name>
</gene>
<dbReference type="NCBIfam" id="NF001824">
    <property type="entry name" value="PRK00558.1-5"/>
    <property type="match status" value="1"/>
</dbReference>
<dbReference type="InterPro" id="IPR010994">
    <property type="entry name" value="RuvA_2-like"/>
</dbReference>
<evidence type="ECO:0000256" key="12">
    <source>
        <dbReference type="ARBA" id="ARBA00077138"/>
    </source>
</evidence>
<dbReference type="CDD" id="cd10434">
    <property type="entry name" value="GIY-YIG_UvrC_Cho"/>
    <property type="match status" value="1"/>
</dbReference>
<evidence type="ECO:0000256" key="5">
    <source>
        <dbReference type="ARBA" id="ARBA00022881"/>
    </source>
</evidence>
<dbReference type="InterPro" id="IPR047296">
    <property type="entry name" value="GIY-YIG_UvrC_Cho"/>
</dbReference>
<dbReference type="NCBIfam" id="TIGR00194">
    <property type="entry name" value="uvrC"/>
    <property type="match status" value="1"/>
</dbReference>
<dbReference type="Gene3D" id="3.40.1440.10">
    <property type="entry name" value="GIY-YIG endonuclease"/>
    <property type="match status" value="1"/>
</dbReference>
<comment type="subunit">
    <text evidence="10 13">Interacts with UvrB in an incision complex.</text>
</comment>